<name>A0AAW6I6Z4_9BACT</name>
<feature type="transmembrane region" description="Helical" evidence="1">
    <location>
        <begin position="451"/>
        <end position="475"/>
    </location>
</feature>
<feature type="transmembrane region" description="Helical" evidence="1">
    <location>
        <begin position="12"/>
        <end position="35"/>
    </location>
</feature>
<proteinExistence type="predicted"/>
<dbReference type="PANTHER" id="PTHR34219">
    <property type="entry name" value="IRON-REGULATED INNER MEMBRANE PROTEIN-RELATED"/>
    <property type="match status" value="1"/>
</dbReference>
<comment type="caution">
    <text evidence="2">The sequence shown here is derived from an EMBL/GenBank/DDBJ whole genome shotgun (WGS) entry which is preliminary data.</text>
</comment>
<keyword evidence="1" id="KW-1133">Transmembrane helix</keyword>
<organism evidence="2 3">
    <name type="scientific">Parabacteroides johnsonii</name>
    <dbReference type="NCBI Taxonomy" id="387661"/>
    <lineage>
        <taxon>Bacteria</taxon>
        <taxon>Pseudomonadati</taxon>
        <taxon>Bacteroidota</taxon>
        <taxon>Bacteroidia</taxon>
        <taxon>Bacteroidales</taxon>
        <taxon>Tannerellaceae</taxon>
        <taxon>Parabacteroides</taxon>
    </lineage>
</organism>
<dbReference type="Proteomes" id="UP001213646">
    <property type="component" value="Unassembled WGS sequence"/>
</dbReference>
<dbReference type="RefSeq" id="WP_195485794.1">
    <property type="nucleotide sequence ID" value="NZ_CAKWFF010000216.1"/>
</dbReference>
<sequence>MKKGVNYLFSIHRITGCIIAGFFLMWFVTGLILIYHPYPRLTDEQLYEKKEILPSLLPDIQSIKQKAGENIKQLHIRQSQGQTLATVTTADSCFTYCCNDTTVAVKPITFSFLEETALKWVNAPVIKVDTLHERVQWILYSRYDRAMPIYKFYFDDPEKHELFISGKTGEVQQLTDKSQRLWAWLGAIPHKFYLPFIRKNLDLWDTSITIGGLLCFITSLTGAFVGIYVLLKRHKQKKKWEIPYRKRWYRLHHITGLLFGLFLIAWGISGMISMQRIPQWLINTNGNYIFNSSRMWGKKPLPIDTYELDYRQLKTAYPDLKEVSWTHFRNIPVYTVIVGNRELQIDASTPKIKKLFIPEQTIIEGIQEVHGKNVNFQISLLDTYDNYYLSRTESLPLPVYRVVIDDDISSRYYISPETGYIRYLNKNKMAKKWLFSGIHYLNIQWLLERPMLWTISLWVLCLGSAFVCLTGCWLGTKFIKRYLTKGGYDKNRLQ</sequence>
<keyword evidence="1" id="KW-0812">Transmembrane</keyword>
<reference evidence="2" key="1">
    <citation type="submission" date="2023-01" db="EMBL/GenBank/DDBJ databases">
        <title>Exploring GABA producing Bacteroides strains toward improving mental health.</title>
        <authorList>
            <person name="Yousuf B."/>
            <person name="Bouhlel N.E."/>
            <person name="Mottawea W."/>
            <person name="Hammami R."/>
        </authorList>
    </citation>
    <scope>NUCLEOTIDE SEQUENCE</scope>
    <source>
        <strain evidence="2">UO.H1047</strain>
    </source>
</reference>
<gene>
    <name evidence="2" type="ORF">PQG89_09280</name>
</gene>
<dbReference type="EMBL" id="JAQPYX010000078">
    <property type="protein sequence ID" value="MDC7149616.1"/>
    <property type="molecule type" value="Genomic_DNA"/>
</dbReference>
<accession>A0AAW6I6Z4</accession>
<evidence type="ECO:0000256" key="1">
    <source>
        <dbReference type="SAM" id="Phobius"/>
    </source>
</evidence>
<evidence type="ECO:0000313" key="3">
    <source>
        <dbReference type="Proteomes" id="UP001213646"/>
    </source>
</evidence>
<dbReference type="PANTHER" id="PTHR34219:SF6">
    <property type="entry name" value="BLR3280 PROTEIN"/>
    <property type="match status" value="1"/>
</dbReference>
<feature type="transmembrane region" description="Helical" evidence="1">
    <location>
        <begin position="208"/>
        <end position="231"/>
    </location>
</feature>
<feature type="transmembrane region" description="Helical" evidence="1">
    <location>
        <begin position="251"/>
        <end position="272"/>
    </location>
</feature>
<dbReference type="Pfam" id="PF03929">
    <property type="entry name" value="PepSY_TM"/>
    <property type="match status" value="1"/>
</dbReference>
<evidence type="ECO:0000313" key="2">
    <source>
        <dbReference type="EMBL" id="MDC7149616.1"/>
    </source>
</evidence>
<protein>
    <submittedName>
        <fullName evidence="2">PepSY-associated TM helix domain-containing protein</fullName>
    </submittedName>
</protein>
<dbReference type="AlphaFoldDB" id="A0AAW6I6Z4"/>
<dbReference type="InterPro" id="IPR005625">
    <property type="entry name" value="PepSY-ass_TM"/>
</dbReference>
<keyword evidence="1" id="KW-0472">Membrane</keyword>